<dbReference type="RefSeq" id="WP_013505731.1">
    <property type="nucleotide sequence ID" value="NC_014836.1"/>
</dbReference>
<keyword evidence="1" id="KW-0732">Signal</keyword>
<dbReference type="Proteomes" id="UP000002572">
    <property type="component" value="Chromosome"/>
</dbReference>
<dbReference type="OrthoDB" id="9851733at2"/>
<gene>
    <name evidence="2" type="ordered locus">Selin_1115</name>
</gene>
<reference evidence="2 3" key="1">
    <citation type="submission" date="2010-12" db="EMBL/GenBank/DDBJ databases">
        <title>Complete sequence of Desulfurispirillum indicum S5.</title>
        <authorList>
            <consortium name="US DOE Joint Genome Institute"/>
            <person name="Lucas S."/>
            <person name="Copeland A."/>
            <person name="Lapidus A."/>
            <person name="Cheng J.-F."/>
            <person name="Goodwin L."/>
            <person name="Pitluck S."/>
            <person name="Chertkov O."/>
            <person name="Held B."/>
            <person name="Detter J.C."/>
            <person name="Han C."/>
            <person name="Tapia R."/>
            <person name="Land M."/>
            <person name="Hauser L."/>
            <person name="Kyrpides N."/>
            <person name="Ivanova N."/>
            <person name="Mikhailova N."/>
            <person name="Haggblom M."/>
            <person name="Rauschenbach I."/>
            <person name="Bini E."/>
            <person name="Woyke T."/>
        </authorList>
    </citation>
    <scope>NUCLEOTIDE SEQUENCE [LARGE SCALE GENOMIC DNA]</scope>
    <source>
        <strain evidence="3">ATCC BAA-1389 / DSM 22839 / S5</strain>
    </source>
</reference>
<organism evidence="2 3">
    <name type="scientific">Desulfurispirillum indicum (strain ATCC BAA-1389 / DSM 22839 / S5)</name>
    <dbReference type="NCBI Taxonomy" id="653733"/>
    <lineage>
        <taxon>Bacteria</taxon>
        <taxon>Pseudomonadati</taxon>
        <taxon>Chrysiogenota</taxon>
        <taxon>Chrysiogenia</taxon>
        <taxon>Chrysiogenales</taxon>
        <taxon>Chrysiogenaceae</taxon>
        <taxon>Desulfurispirillum</taxon>
    </lineage>
</organism>
<feature type="signal peptide" evidence="1">
    <location>
        <begin position="1"/>
        <end position="20"/>
    </location>
</feature>
<proteinExistence type="predicted"/>
<protein>
    <submittedName>
        <fullName evidence="2">Uncharacterized protein</fullName>
    </submittedName>
</protein>
<evidence type="ECO:0000313" key="3">
    <source>
        <dbReference type="Proteomes" id="UP000002572"/>
    </source>
</evidence>
<feature type="chain" id="PRO_5003211684" evidence="1">
    <location>
        <begin position="21"/>
        <end position="326"/>
    </location>
</feature>
<dbReference type="STRING" id="653733.Selin_1115"/>
<evidence type="ECO:0000313" key="2">
    <source>
        <dbReference type="EMBL" id="ADU65850.1"/>
    </source>
</evidence>
<sequence length="326" mass="37037">MIRVATPLLLCLLLFSSAFSLQLNYPSHHTIFAFTSGLIAMNSIGIELADLTIEADDPEAVPGGYERTVTLFFEFEGVTYEILSYREDLPVNVNPQTGAITLIEPLPQPDPNDYVTFPIRNTADGKSFNILLRRQADSLNLEIIEMALEPYKDPDAFRPTSPPVTPPFWYDDQSPFEQVRDINTPQLFHFRNGEDHVIIRFSRYRIHRTDPVVGGNFASVRQVVTERYRGISDGFNDPQEFTRPVSEACLNRKNPLEIYTYYAVKENGSRVRTDLMWIPYNLKYGTGFYLEATAEGPGVTMYSTPSEADSFLRSISPRCRYFGPGE</sequence>
<dbReference type="AlphaFoldDB" id="E6W3Y2"/>
<evidence type="ECO:0000256" key="1">
    <source>
        <dbReference type="SAM" id="SignalP"/>
    </source>
</evidence>
<name>E6W3Y2_DESIS</name>
<dbReference type="InParanoid" id="E6W3Y2"/>
<dbReference type="KEGG" id="din:Selin_1115"/>
<dbReference type="HOGENOM" id="CLU_851852_0_0_0"/>
<keyword evidence="3" id="KW-1185">Reference proteome</keyword>
<accession>E6W3Y2</accession>
<dbReference type="EMBL" id="CP002432">
    <property type="protein sequence ID" value="ADU65850.1"/>
    <property type="molecule type" value="Genomic_DNA"/>
</dbReference>